<dbReference type="GO" id="GO:0006508">
    <property type="term" value="P:proteolysis"/>
    <property type="evidence" value="ECO:0007669"/>
    <property type="project" value="UniProtKB-KW"/>
</dbReference>
<organism evidence="11 12">
    <name type="scientific">Gillisia hiemivivida</name>
    <dbReference type="NCBI Taxonomy" id="291190"/>
    <lineage>
        <taxon>Bacteria</taxon>
        <taxon>Pseudomonadati</taxon>
        <taxon>Bacteroidota</taxon>
        <taxon>Flavobacteriia</taxon>
        <taxon>Flavobacteriales</taxon>
        <taxon>Flavobacteriaceae</taxon>
        <taxon>Gillisia</taxon>
    </lineage>
</organism>
<evidence type="ECO:0000256" key="2">
    <source>
        <dbReference type="ARBA" id="ARBA00022670"/>
    </source>
</evidence>
<dbReference type="PANTHER" id="PTHR47466:SF1">
    <property type="entry name" value="METALLOPROTEASE MEP1 (AFU_ORTHOLOGUE AFUA_1G07730)-RELATED"/>
    <property type="match status" value="1"/>
</dbReference>
<feature type="region of interest" description="Disordered" evidence="9">
    <location>
        <begin position="91"/>
        <end position="115"/>
    </location>
</feature>
<protein>
    <submittedName>
        <fullName evidence="11">Zinc metalloprotease</fullName>
    </submittedName>
</protein>
<gene>
    <name evidence="11" type="ORF">ES724_03700</name>
</gene>
<dbReference type="AlphaFoldDB" id="A0A5C6ZYQ5"/>
<evidence type="ECO:0000256" key="9">
    <source>
        <dbReference type="SAM" id="MobiDB-lite"/>
    </source>
</evidence>
<evidence type="ECO:0000256" key="3">
    <source>
        <dbReference type="ARBA" id="ARBA00022723"/>
    </source>
</evidence>
<keyword evidence="8" id="KW-1015">Disulfide bond</keyword>
<evidence type="ECO:0000313" key="12">
    <source>
        <dbReference type="Proteomes" id="UP000321367"/>
    </source>
</evidence>
<accession>A0A5C6ZYQ5</accession>
<keyword evidence="4" id="KW-0732">Signal</keyword>
<evidence type="ECO:0000313" key="11">
    <source>
        <dbReference type="EMBL" id="TXD95266.1"/>
    </source>
</evidence>
<dbReference type="PANTHER" id="PTHR47466">
    <property type="match status" value="1"/>
</dbReference>
<proteinExistence type="inferred from homology"/>
<evidence type="ECO:0000256" key="6">
    <source>
        <dbReference type="ARBA" id="ARBA00022833"/>
    </source>
</evidence>
<keyword evidence="6" id="KW-0862">Zinc</keyword>
<dbReference type="Pfam" id="PF05572">
    <property type="entry name" value="Peptidase_M43"/>
    <property type="match status" value="1"/>
</dbReference>
<dbReference type="SUPFAM" id="SSF55486">
    <property type="entry name" value="Metalloproteases ('zincins'), catalytic domain"/>
    <property type="match status" value="1"/>
</dbReference>
<dbReference type="OrthoDB" id="6278496at2"/>
<keyword evidence="3" id="KW-0479">Metal-binding</keyword>
<dbReference type="CDD" id="cd04275">
    <property type="entry name" value="ZnMc_pappalysin_like"/>
    <property type="match status" value="1"/>
</dbReference>
<dbReference type="GO" id="GO:0008237">
    <property type="term" value="F:metallopeptidase activity"/>
    <property type="evidence" value="ECO:0007669"/>
    <property type="project" value="UniProtKB-KW"/>
</dbReference>
<feature type="domain" description="Peptidase M43 pregnancy-associated plasma-A" evidence="10">
    <location>
        <begin position="243"/>
        <end position="339"/>
    </location>
</feature>
<evidence type="ECO:0000256" key="8">
    <source>
        <dbReference type="ARBA" id="ARBA00023157"/>
    </source>
</evidence>
<dbReference type="Proteomes" id="UP000321367">
    <property type="component" value="Unassembled WGS sequence"/>
</dbReference>
<reference evidence="11 12" key="1">
    <citation type="submission" date="2019-08" db="EMBL/GenBank/DDBJ databases">
        <title>Genome sequence of Gillisia hiemivivida IC154 (type strain).</title>
        <authorList>
            <person name="Bowman J.P."/>
        </authorList>
    </citation>
    <scope>NUCLEOTIDE SEQUENCE [LARGE SCALE GENOMIC DNA]</scope>
    <source>
        <strain evidence="11 12">IC154</strain>
    </source>
</reference>
<comment type="caution">
    <text evidence="11">The sequence shown here is derived from an EMBL/GenBank/DDBJ whole genome shotgun (WGS) entry which is preliminary data.</text>
</comment>
<keyword evidence="12" id="KW-1185">Reference proteome</keyword>
<dbReference type="Gene3D" id="3.40.390.10">
    <property type="entry name" value="Collagenase (Catalytic Domain)"/>
    <property type="match status" value="1"/>
</dbReference>
<sequence>MKKLIMGMAALALLFTSCEKDQPENVNELAQESVDMSDFYVHTDYNDEDGKAAQNGKNCYSMKNLNRLLKEDDKLYRKMYDIEKNTRSILAKSSNANKGKPGSGDGGTTPPPTDNIGIVTIPVVVTVVYSNSQENISEAQINSQIAVLNADFRAQNSDASNTPSEFASVVADSEVQFTLAGVRRYSNATTQWGTNDAVKGQYPPETPATTLNIWVCNIGGGILGYAQFPGGPAATDGVVVGPNYFGNTGYVSAPFDKGRTVTHEVGHYLNLRHIWGDGRCQQDDFVADTPSSDGPNYGCPSYPTTNCRSTDMTMNYMDYTNDNCMYMFSSGQKSRLRTVFASSGPRAAMAP</sequence>
<evidence type="ECO:0000256" key="7">
    <source>
        <dbReference type="ARBA" id="ARBA00023049"/>
    </source>
</evidence>
<evidence type="ECO:0000256" key="5">
    <source>
        <dbReference type="ARBA" id="ARBA00022801"/>
    </source>
</evidence>
<dbReference type="PROSITE" id="PS51257">
    <property type="entry name" value="PROKAR_LIPOPROTEIN"/>
    <property type="match status" value="1"/>
</dbReference>
<dbReference type="RefSeq" id="WP_146929713.1">
    <property type="nucleotide sequence ID" value="NZ_CBCSHZ010000001.1"/>
</dbReference>
<evidence type="ECO:0000256" key="1">
    <source>
        <dbReference type="ARBA" id="ARBA00008721"/>
    </source>
</evidence>
<name>A0A5C6ZYQ5_9FLAO</name>
<dbReference type="InterPro" id="IPR008754">
    <property type="entry name" value="Peptidase_M43"/>
</dbReference>
<evidence type="ECO:0000259" key="10">
    <source>
        <dbReference type="Pfam" id="PF05572"/>
    </source>
</evidence>
<comment type="similarity">
    <text evidence="1">Belongs to the peptidase M43B family.</text>
</comment>
<keyword evidence="2 11" id="KW-0645">Protease</keyword>
<dbReference type="InterPro" id="IPR024079">
    <property type="entry name" value="MetalloPept_cat_dom_sf"/>
</dbReference>
<keyword evidence="5" id="KW-0378">Hydrolase</keyword>
<dbReference type="EMBL" id="VORY01000002">
    <property type="protein sequence ID" value="TXD95266.1"/>
    <property type="molecule type" value="Genomic_DNA"/>
</dbReference>
<dbReference type="GO" id="GO:0046872">
    <property type="term" value="F:metal ion binding"/>
    <property type="evidence" value="ECO:0007669"/>
    <property type="project" value="UniProtKB-KW"/>
</dbReference>
<evidence type="ECO:0000256" key="4">
    <source>
        <dbReference type="ARBA" id="ARBA00022729"/>
    </source>
</evidence>
<keyword evidence="7 11" id="KW-0482">Metalloprotease</keyword>